<evidence type="ECO:0000256" key="7">
    <source>
        <dbReference type="ARBA" id="ARBA00022691"/>
    </source>
</evidence>
<evidence type="ECO:0000256" key="2">
    <source>
        <dbReference type="ARBA" id="ARBA00005528"/>
    </source>
</evidence>
<dbReference type="HOGENOM" id="CLU_067442_4_1_0"/>
<evidence type="ECO:0000313" key="12">
    <source>
        <dbReference type="EMBL" id="BAM07150.1"/>
    </source>
</evidence>
<dbReference type="GO" id="GO:0070475">
    <property type="term" value="P:rRNA base methylation"/>
    <property type="evidence" value="ECO:0007669"/>
    <property type="project" value="TreeGrafter"/>
</dbReference>
<dbReference type="SUPFAM" id="SSF75217">
    <property type="entry name" value="alpha/beta knot"/>
    <property type="match status" value="1"/>
</dbReference>
<evidence type="ECO:0000256" key="3">
    <source>
        <dbReference type="ARBA" id="ARBA00022490"/>
    </source>
</evidence>
<dbReference type="OrthoDB" id="9815641at2"/>
<dbReference type="STRING" id="1162668.LFE_1468"/>
<dbReference type="eggNOG" id="COG1385">
    <property type="taxonomic scope" value="Bacteria"/>
</dbReference>
<dbReference type="InterPro" id="IPR006700">
    <property type="entry name" value="RsmE"/>
</dbReference>
<dbReference type="Proteomes" id="UP000007382">
    <property type="component" value="Chromosome"/>
</dbReference>
<dbReference type="GO" id="GO:0005737">
    <property type="term" value="C:cytoplasm"/>
    <property type="evidence" value="ECO:0007669"/>
    <property type="project" value="UniProtKB-SubCell"/>
</dbReference>
<dbReference type="AlphaFoldDB" id="I0IPF1"/>
<evidence type="ECO:0000256" key="6">
    <source>
        <dbReference type="ARBA" id="ARBA00022679"/>
    </source>
</evidence>
<evidence type="ECO:0000256" key="10">
    <source>
        <dbReference type="PIRNR" id="PIRNR015601"/>
    </source>
</evidence>
<comment type="similarity">
    <text evidence="2 10">Belongs to the RNA methyltransferase RsmE family.</text>
</comment>
<dbReference type="PANTHER" id="PTHR30027:SF3">
    <property type="entry name" value="16S RRNA (URACIL(1498)-N(3))-METHYLTRANSFERASE"/>
    <property type="match status" value="1"/>
</dbReference>
<evidence type="ECO:0000313" key="13">
    <source>
        <dbReference type="Proteomes" id="UP000007382"/>
    </source>
</evidence>
<dbReference type="InterPro" id="IPR046886">
    <property type="entry name" value="RsmE_MTase_dom"/>
</dbReference>
<evidence type="ECO:0000256" key="4">
    <source>
        <dbReference type="ARBA" id="ARBA00022552"/>
    </source>
</evidence>
<dbReference type="RefSeq" id="WP_014449637.1">
    <property type="nucleotide sequence ID" value="NC_017094.1"/>
</dbReference>
<keyword evidence="3 10" id="KW-0963">Cytoplasm</keyword>
<dbReference type="GO" id="GO:0070042">
    <property type="term" value="F:rRNA (uridine-N3-)-methyltransferase activity"/>
    <property type="evidence" value="ECO:0007669"/>
    <property type="project" value="TreeGrafter"/>
</dbReference>
<keyword evidence="7 10" id="KW-0949">S-adenosyl-L-methionine</keyword>
<dbReference type="NCBIfam" id="TIGR00046">
    <property type="entry name" value="RsmE family RNA methyltransferase"/>
    <property type="match status" value="1"/>
</dbReference>
<keyword evidence="4 10" id="KW-0698">rRNA processing</keyword>
<reference evidence="12 13" key="1">
    <citation type="journal article" date="2012" name="J. Bacteriol.">
        <title>Complete Genome Sequence of Leptospirillum ferrooxidans Strain C2-3, Isolated from a Fresh Volcanic Ash Deposit on the Island of Miyake, Japan.</title>
        <authorList>
            <person name="Fujimura R."/>
            <person name="Sato Y."/>
            <person name="Nishizawa T."/>
            <person name="Oshima K."/>
            <person name="Kim S.-W."/>
            <person name="Hattori M."/>
            <person name="Kamijo T."/>
            <person name="Ohta H."/>
        </authorList>
    </citation>
    <scope>NUCLEOTIDE SEQUENCE [LARGE SCALE GENOMIC DNA]</scope>
    <source>
        <strain evidence="12 13">C2-3</strain>
    </source>
</reference>
<comment type="subcellular location">
    <subcellularLocation>
        <location evidence="1 10">Cytoplasm</location>
    </subcellularLocation>
</comment>
<comment type="function">
    <text evidence="8 10">Specifically methylates the N3 position of the uracil ring of uridine 1498 (m3U1498) in 16S rRNA. Acts on the fully assembled 30S ribosomal subunit.</text>
</comment>
<keyword evidence="5 10" id="KW-0489">Methyltransferase</keyword>
<evidence type="ECO:0000256" key="9">
    <source>
        <dbReference type="ARBA" id="ARBA00047944"/>
    </source>
</evidence>
<evidence type="ECO:0000256" key="5">
    <source>
        <dbReference type="ARBA" id="ARBA00022603"/>
    </source>
</evidence>
<dbReference type="InterPro" id="IPR029028">
    <property type="entry name" value="Alpha/beta_knot_MTases"/>
</dbReference>
<name>I0IPF1_LEPFC</name>
<dbReference type="CDD" id="cd18084">
    <property type="entry name" value="RsmE-like"/>
    <property type="match status" value="1"/>
</dbReference>
<keyword evidence="6 10" id="KW-0808">Transferase</keyword>
<reference evidence="13" key="2">
    <citation type="submission" date="2012-03" db="EMBL/GenBank/DDBJ databases">
        <title>The complete genome sequence of the pioneer microbe on fresh volcanic deposit, Leptospirillum ferrooxidans strain C2-3.</title>
        <authorList>
            <person name="Fujimura R."/>
            <person name="Sato Y."/>
            <person name="Nishizawa T."/>
            <person name="Nanba K."/>
            <person name="Oshima K."/>
            <person name="Hattori M."/>
            <person name="Kamijo T."/>
            <person name="Ohta H."/>
        </authorList>
    </citation>
    <scope>NUCLEOTIDE SEQUENCE [LARGE SCALE GENOMIC DNA]</scope>
    <source>
        <strain evidence="13">C2-3</strain>
    </source>
</reference>
<evidence type="ECO:0000256" key="1">
    <source>
        <dbReference type="ARBA" id="ARBA00004496"/>
    </source>
</evidence>
<dbReference type="KEGG" id="lfc:LFE_1468"/>
<sequence>MAGPRIFWITSEERILPSLEEGSTLIPGEELSLHLKKSLRCKVGDCFSFCQPESGQLFQGEVIRLSPLSLSLTPQDSRRSYRGQHGRCRFSLAIAPIKGDFLSQTLSQSTMCGIDRLIWLSTDRGVVRWDAEEFSRKKGRMEAIIREKSQLSGRTDQMNMDAPMTLRELAADPAVSFLFFDEAISSWTPQAPWWERVVSGLAGMEGNHELVALVGPEGGWSDRERGFLETLPKDRFYPETLGPLILSAEAAILSVISLLGLSGSYYRNHFSGEK</sequence>
<evidence type="ECO:0000259" key="11">
    <source>
        <dbReference type="Pfam" id="PF04452"/>
    </source>
</evidence>
<proteinExistence type="inferred from homology"/>
<evidence type="ECO:0000256" key="8">
    <source>
        <dbReference type="ARBA" id="ARBA00025699"/>
    </source>
</evidence>
<dbReference type="PANTHER" id="PTHR30027">
    <property type="entry name" value="RIBOSOMAL RNA SMALL SUBUNIT METHYLTRANSFERASE E"/>
    <property type="match status" value="1"/>
</dbReference>
<dbReference type="Gene3D" id="3.40.1280.10">
    <property type="match status" value="1"/>
</dbReference>
<keyword evidence="13" id="KW-1185">Reference proteome</keyword>
<accession>I0IPF1</accession>
<dbReference type="InterPro" id="IPR029026">
    <property type="entry name" value="tRNA_m1G_MTases_N"/>
</dbReference>
<comment type="catalytic activity">
    <reaction evidence="9 10">
        <text>uridine(1498) in 16S rRNA + S-adenosyl-L-methionine = N(3)-methyluridine(1498) in 16S rRNA + S-adenosyl-L-homocysteine + H(+)</text>
        <dbReference type="Rhea" id="RHEA:42920"/>
        <dbReference type="Rhea" id="RHEA-COMP:10283"/>
        <dbReference type="Rhea" id="RHEA-COMP:10284"/>
        <dbReference type="ChEBI" id="CHEBI:15378"/>
        <dbReference type="ChEBI" id="CHEBI:57856"/>
        <dbReference type="ChEBI" id="CHEBI:59789"/>
        <dbReference type="ChEBI" id="CHEBI:65315"/>
        <dbReference type="ChEBI" id="CHEBI:74502"/>
        <dbReference type="EC" id="2.1.1.193"/>
    </reaction>
</comment>
<dbReference type="Pfam" id="PF04452">
    <property type="entry name" value="Methyltrans_RNA"/>
    <property type="match status" value="1"/>
</dbReference>
<feature type="domain" description="Ribosomal RNA small subunit methyltransferase E methyltransferase" evidence="11">
    <location>
        <begin position="89"/>
        <end position="259"/>
    </location>
</feature>
<organism evidence="12 13">
    <name type="scientific">Leptospirillum ferrooxidans (strain C2-3)</name>
    <dbReference type="NCBI Taxonomy" id="1162668"/>
    <lineage>
        <taxon>Bacteria</taxon>
        <taxon>Pseudomonadati</taxon>
        <taxon>Nitrospirota</taxon>
        <taxon>Nitrospiria</taxon>
        <taxon>Nitrospirales</taxon>
        <taxon>Nitrospiraceae</taxon>
        <taxon>Leptospirillum</taxon>
    </lineage>
</organism>
<protein>
    <recommendedName>
        <fullName evidence="10">Ribosomal RNA small subunit methyltransferase E</fullName>
        <ecNumber evidence="10">2.1.1.193</ecNumber>
    </recommendedName>
</protein>
<dbReference type="PIRSF" id="PIRSF015601">
    <property type="entry name" value="MTase_slr0722"/>
    <property type="match status" value="1"/>
</dbReference>
<dbReference type="EC" id="2.1.1.193" evidence="10"/>
<gene>
    <name evidence="12" type="ordered locus">LFE_1468</name>
</gene>
<dbReference type="PATRIC" id="fig|1162668.3.peg.1739"/>
<dbReference type="EMBL" id="AP012342">
    <property type="protein sequence ID" value="BAM07150.1"/>
    <property type="molecule type" value="Genomic_DNA"/>
</dbReference>